<dbReference type="InterPro" id="IPR036390">
    <property type="entry name" value="WH_DNA-bd_sf"/>
</dbReference>
<dbReference type="PANTHER" id="PTHR33204:SF18">
    <property type="entry name" value="TRANSCRIPTIONAL REGULATORY PROTEIN"/>
    <property type="match status" value="1"/>
</dbReference>
<dbReference type="PANTHER" id="PTHR33204">
    <property type="entry name" value="TRANSCRIPTIONAL REGULATOR, MARR FAMILY"/>
    <property type="match status" value="1"/>
</dbReference>
<dbReference type="InterPro" id="IPR002577">
    <property type="entry name" value="HTH_HxlR"/>
</dbReference>
<dbReference type="AlphaFoldDB" id="A0A1H5Q3X7"/>
<dbReference type="InterPro" id="IPR011991">
    <property type="entry name" value="ArsR-like_HTH"/>
</dbReference>
<organism evidence="5 6">
    <name type="scientific">Amycolatopsis pretoriensis</name>
    <dbReference type="NCBI Taxonomy" id="218821"/>
    <lineage>
        <taxon>Bacteria</taxon>
        <taxon>Bacillati</taxon>
        <taxon>Actinomycetota</taxon>
        <taxon>Actinomycetes</taxon>
        <taxon>Pseudonocardiales</taxon>
        <taxon>Pseudonocardiaceae</taxon>
        <taxon>Amycolatopsis</taxon>
    </lineage>
</organism>
<gene>
    <name evidence="5" type="ORF">SAMN05421837_101429</name>
</gene>
<name>A0A1H5Q3X7_9PSEU</name>
<dbReference type="SUPFAM" id="SSF46785">
    <property type="entry name" value="Winged helix' DNA-binding domain"/>
    <property type="match status" value="1"/>
</dbReference>
<dbReference type="GO" id="GO:0003677">
    <property type="term" value="F:DNA binding"/>
    <property type="evidence" value="ECO:0007669"/>
    <property type="project" value="UniProtKB-KW"/>
</dbReference>
<keyword evidence="2 5" id="KW-0238">DNA-binding</keyword>
<dbReference type="OrthoDB" id="9792527at2"/>
<proteinExistence type="predicted"/>
<keyword evidence="3" id="KW-0804">Transcription</keyword>
<keyword evidence="6" id="KW-1185">Reference proteome</keyword>
<sequence>MTAYRQHCPVASATEVLGHTWKLLVVRELLHGNSHVSEIARGVPGMSSALLARRLRQLTEAGVVTRLASTGEGRFALTPAGRDLAPVVEQLGRWGRRWLPPPRSGDLKPNLLLLDICRGIDPATLPREKVSLHVRFAETPPPRWWWLVLSPEGASPTDTDPRLPTAARIDCTVSALAGVWLGHRTWREALADRAIRFEGTREAVRNTIGWLGRNRFTLSVSSSNKSVMPQFD</sequence>
<evidence type="ECO:0000313" key="6">
    <source>
        <dbReference type="Proteomes" id="UP000198878"/>
    </source>
</evidence>
<accession>A0A1H5Q3X7</accession>
<dbReference type="PROSITE" id="PS51118">
    <property type="entry name" value="HTH_HXLR"/>
    <property type="match status" value="1"/>
</dbReference>
<evidence type="ECO:0000256" key="3">
    <source>
        <dbReference type="ARBA" id="ARBA00023163"/>
    </source>
</evidence>
<dbReference type="STRING" id="218821.SAMN05421837_101429"/>
<dbReference type="Gene3D" id="1.10.10.10">
    <property type="entry name" value="Winged helix-like DNA-binding domain superfamily/Winged helix DNA-binding domain"/>
    <property type="match status" value="1"/>
</dbReference>
<dbReference type="Proteomes" id="UP000198878">
    <property type="component" value="Unassembled WGS sequence"/>
</dbReference>
<dbReference type="RefSeq" id="WP_086671987.1">
    <property type="nucleotide sequence ID" value="NZ_FNUJ01000001.1"/>
</dbReference>
<dbReference type="CDD" id="cd00090">
    <property type="entry name" value="HTH_ARSR"/>
    <property type="match status" value="1"/>
</dbReference>
<evidence type="ECO:0000259" key="4">
    <source>
        <dbReference type="PROSITE" id="PS51118"/>
    </source>
</evidence>
<dbReference type="InterPro" id="IPR036388">
    <property type="entry name" value="WH-like_DNA-bd_sf"/>
</dbReference>
<protein>
    <submittedName>
        <fullName evidence="5">DNA-binding transcriptional regulator, HxlR family</fullName>
    </submittedName>
</protein>
<evidence type="ECO:0000256" key="1">
    <source>
        <dbReference type="ARBA" id="ARBA00023015"/>
    </source>
</evidence>
<reference evidence="6" key="1">
    <citation type="submission" date="2016-10" db="EMBL/GenBank/DDBJ databases">
        <authorList>
            <person name="Varghese N."/>
            <person name="Submissions S."/>
        </authorList>
    </citation>
    <scope>NUCLEOTIDE SEQUENCE [LARGE SCALE GENOMIC DNA]</scope>
    <source>
        <strain evidence="6">DSM 44654</strain>
    </source>
</reference>
<keyword evidence="1" id="KW-0805">Transcription regulation</keyword>
<feature type="domain" description="HTH hxlR-type" evidence="4">
    <location>
        <begin position="8"/>
        <end position="103"/>
    </location>
</feature>
<dbReference type="Pfam" id="PF01638">
    <property type="entry name" value="HxlR"/>
    <property type="match status" value="1"/>
</dbReference>
<evidence type="ECO:0000313" key="5">
    <source>
        <dbReference type="EMBL" id="SEF20594.1"/>
    </source>
</evidence>
<evidence type="ECO:0000256" key="2">
    <source>
        <dbReference type="ARBA" id="ARBA00023125"/>
    </source>
</evidence>
<dbReference type="EMBL" id="FNUJ01000001">
    <property type="protein sequence ID" value="SEF20594.1"/>
    <property type="molecule type" value="Genomic_DNA"/>
</dbReference>